<evidence type="ECO:0000256" key="10">
    <source>
        <dbReference type="SAM" id="Coils"/>
    </source>
</evidence>
<evidence type="ECO:0000256" key="1">
    <source>
        <dbReference type="ARBA" id="ARBA00004123"/>
    </source>
</evidence>
<dbReference type="GO" id="GO:0005524">
    <property type="term" value="F:ATP binding"/>
    <property type="evidence" value="ECO:0007669"/>
    <property type="project" value="UniProtKB-KW"/>
</dbReference>
<dbReference type="InterPro" id="IPR003395">
    <property type="entry name" value="RecF/RecN/SMC_N"/>
</dbReference>
<evidence type="ECO:0000256" key="3">
    <source>
        <dbReference type="ARBA" id="ARBA00010171"/>
    </source>
</evidence>
<accession>A0A9W8ADG2</accession>
<feature type="coiled-coil region" evidence="10">
    <location>
        <begin position="321"/>
        <end position="390"/>
    </location>
</feature>
<dbReference type="PANTHER" id="PTHR45916">
    <property type="entry name" value="STRUCTURAL MAINTENANCE OF CHROMOSOMES PROTEIN 5"/>
    <property type="match status" value="1"/>
</dbReference>
<organism evidence="13 14">
    <name type="scientific">Tieghemiomyces parasiticus</name>
    <dbReference type="NCBI Taxonomy" id="78921"/>
    <lineage>
        <taxon>Eukaryota</taxon>
        <taxon>Fungi</taxon>
        <taxon>Fungi incertae sedis</taxon>
        <taxon>Zoopagomycota</taxon>
        <taxon>Kickxellomycotina</taxon>
        <taxon>Dimargaritomycetes</taxon>
        <taxon>Dimargaritales</taxon>
        <taxon>Dimargaritaceae</taxon>
        <taxon>Tieghemiomyces</taxon>
    </lineage>
</organism>
<evidence type="ECO:0000256" key="9">
    <source>
        <dbReference type="ARBA" id="ARBA00023242"/>
    </source>
</evidence>
<reference evidence="13" key="1">
    <citation type="submission" date="2022-07" db="EMBL/GenBank/DDBJ databases">
        <title>Phylogenomic reconstructions and comparative analyses of Kickxellomycotina fungi.</title>
        <authorList>
            <person name="Reynolds N.K."/>
            <person name="Stajich J.E."/>
            <person name="Barry K."/>
            <person name="Grigoriev I.V."/>
            <person name="Crous P."/>
            <person name="Smith M.E."/>
        </authorList>
    </citation>
    <scope>NUCLEOTIDE SEQUENCE</scope>
    <source>
        <strain evidence="13">RSA 861</strain>
    </source>
</reference>
<dbReference type="GO" id="GO:0005634">
    <property type="term" value="C:nucleus"/>
    <property type="evidence" value="ECO:0007669"/>
    <property type="project" value="UniProtKB-SubCell"/>
</dbReference>
<evidence type="ECO:0000256" key="7">
    <source>
        <dbReference type="ARBA" id="ARBA00022840"/>
    </source>
</evidence>
<comment type="similarity">
    <text evidence="3">Belongs to the SMC family. SMC5 subfamily.</text>
</comment>
<dbReference type="OrthoDB" id="10254973at2759"/>
<dbReference type="FunFam" id="3.40.50.300:FF:001301">
    <property type="entry name" value="Structural maintenance of chromosomes 5"/>
    <property type="match status" value="1"/>
</dbReference>
<dbReference type="InterPro" id="IPR027417">
    <property type="entry name" value="P-loop_NTPase"/>
</dbReference>
<evidence type="ECO:0000256" key="11">
    <source>
        <dbReference type="SAM" id="MobiDB-lite"/>
    </source>
</evidence>
<keyword evidence="9" id="KW-0539">Nucleus</keyword>
<keyword evidence="7" id="KW-0067">ATP-binding</keyword>
<evidence type="ECO:0000256" key="8">
    <source>
        <dbReference type="ARBA" id="ARBA00023054"/>
    </source>
</evidence>
<dbReference type="GO" id="GO:0030915">
    <property type="term" value="C:Smc5-Smc6 complex"/>
    <property type="evidence" value="ECO:0007669"/>
    <property type="project" value="TreeGrafter"/>
</dbReference>
<feature type="coiled-coil region" evidence="10">
    <location>
        <begin position="431"/>
        <end position="461"/>
    </location>
</feature>
<sequence>MVAVAMPSSKRTHDGGGGQKPSKRRQLAPDTDDETNEGSSQAPTLEASAERTNHPIVTAAATKDNSTIGEFRPGSIVRVSLRQFVTYDACQFHPGPHLNMIIGPNGTGKSTIVCAIALGLGGNTSLLGRAKDISEFVKHGAERASIEIELKGFPGQRNVTVKRQIQRSSNSSTWKVDGRPATFKDVQTIVARFSVQVDNLCQFLPQDRVVAFAQMGPAELLRETQKAAGEAQLAEWHDTLIALRARQKVLTNALQTGTAEADNLAKRNTILERDVARFREREGILRQIQIIEARIPFARYAAAKEAFDATKEARRARHQAYKKLKKAQQPHEDRKQELEAEIQAAGRRKDRAAANRGTAGAEFETKMNEIEKLDAEANDQRNQLTALQHRDANRKKQMADLKREIEVLVQETAAGPPPGAGAPSEALTAETDAVNARLLELNRQLDDVRAQQNQIADLGRQAQGQIAAKHRELGALEDVRNQRLEQLRAFHADSYRAVLWLRENRARFTEHVFEPVCLEINLTDETAGPMMETLIQSSTLKTFVCQTEHDYHLFTREVSDRQRLKVNVVMLTNRRLADFTAPLDADQMRDMGFERYALDLVDGPAPVLTALCDMDKLHATPISRGPVDNGRVDGSRLLRQYVAQSTVFNIQYSRYGRRLPFVQTSPFRASRLLGRGTDLERKTQLENELDELRRSLTGNEARVKRLDQETTALKADQRNLIRDKERLTEQRREASQRLREFKQKEIKLETRKQQLRDLRKAPDRDRATEAAIHSQLHRLAVRRGRCVLQSRDALRTNVETHCQYTQALLAHLQATHRWAEADRQLAAFDAELQAAGDAYQEAEAQFQAAKSEAVEQLSQAERARAGLDEATWTAVQHYGQDLSLDDLEEALISERTKADLAHAGGSGANHAAVVQQYQARQAEIERLRATLSEQQAELDAIATELTTVRNHWEPRIAEIVARISTNFSEAFDRIGCAGEVALARHDDFDRWGVEIRVKFREHEKLQTLTGQRQSGGERSVSTILYLMALQKLAVAPFRVVDEINQGMDPRNERMVHHQLVEAACETLSAQYFLITPKLLPNLEYHPRMKVLCIYNGEWQPEKFAISSYIRNRSRG</sequence>
<keyword evidence="14" id="KW-1185">Reference proteome</keyword>
<evidence type="ECO:0000259" key="12">
    <source>
        <dbReference type="Pfam" id="PF02463"/>
    </source>
</evidence>
<feature type="domain" description="RecF/RecN/SMC N-terminal" evidence="12">
    <location>
        <begin position="76"/>
        <end position="1075"/>
    </location>
</feature>
<keyword evidence="5" id="KW-0158">Chromosome</keyword>
<keyword evidence="8 10" id="KW-0175">Coiled coil</keyword>
<feature type="coiled-coil region" evidence="10">
    <location>
        <begin position="914"/>
        <end position="944"/>
    </location>
</feature>
<proteinExistence type="inferred from homology"/>
<dbReference type="Proteomes" id="UP001150569">
    <property type="component" value="Unassembled WGS sequence"/>
</dbReference>
<gene>
    <name evidence="13" type="primary">SMC5_1</name>
    <name evidence="13" type="ORF">IWQ60_006192</name>
</gene>
<feature type="coiled-coil region" evidence="10">
    <location>
        <begin position="682"/>
        <end position="761"/>
    </location>
</feature>
<evidence type="ECO:0000313" key="14">
    <source>
        <dbReference type="Proteomes" id="UP001150569"/>
    </source>
</evidence>
<dbReference type="Pfam" id="PF02463">
    <property type="entry name" value="SMC_N"/>
    <property type="match status" value="1"/>
</dbReference>
<dbReference type="PANTHER" id="PTHR45916:SF1">
    <property type="entry name" value="STRUCTURAL MAINTENANCE OF CHROMOSOMES PROTEIN 5"/>
    <property type="match status" value="1"/>
</dbReference>
<protein>
    <recommendedName>
        <fullName evidence="4">Structural maintenance of chromosomes protein 5</fullName>
    </recommendedName>
</protein>
<dbReference type="Gene3D" id="3.40.50.300">
    <property type="entry name" value="P-loop containing nucleotide triphosphate hydrolases"/>
    <property type="match status" value="2"/>
</dbReference>
<evidence type="ECO:0000313" key="13">
    <source>
        <dbReference type="EMBL" id="KAJ1922939.1"/>
    </source>
</evidence>
<dbReference type="GO" id="GO:0003697">
    <property type="term" value="F:single-stranded DNA binding"/>
    <property type="evidence" value="ECO:0007669"/>
    <property type="project" value="TreeGrafter"/>
</dbReference>
<comment type="subcellular location">
    <subcellularLocation>
        <location evidence="2">Chromosome</location>
    </subcellularLocation>
    <subcellularLocation>
        <location evidence="1">Nucleus</location>
    </subcellularLocation>
</comment>
<keyword evidence="6" id="KW-0547">Nucleotide-binding</keyword>
<evidence type="ECO:0000256" key="4">
    <source>
        <dbReference type="ARBA" id="ARBA00018687"/>
    </source>
</evidence>
<dbReference type="EMBL" id="JANBPT010000364">
    <property type="protein sequence ID" value="KAJ1922939.1"/>
    <property type="molecule type" value="Genomic_DNA"/>
</dbReference>
<name>A0A9W8ADG2_9FUNG</name>
<feature type="region of interest" description="Disordered" evidence="11">
    <location>
        <begin position="1"/>
        <end position="58"/>
    </location>
</feature>
<evidence type="ECO:0000256" key="2">
    <source>
        <dbReference type="ARBA" id="ARBA00004286"/>
    </source>
</evidence>
<evidence type="ECO:0000256" key="5">
    <source>
        <dbReference type="ARBA" id="ARBA00022454"/>
    </source>
</evidence>
<comment type="caution">
    <text evidence="13">The sequence shown here is derived from an EMBL/GenBank/DDBJ whole genome shotgun (WGS) entry which is preliminary data.</text>
</comment>
<evidence type="ECO:0000256" key="6">
    <source>
        <dbReference type="ARBA" id="ARBA00022741"/>
    </source>
</evidence>
<dbReference type="AlphaFoldDB" id="A0A9W8ADG2"/>
<dbReference type="SUPFAM" id="SSF52540">
    <property type="entry name" value="P-loop containing nucleoside triphosphate hydrolases"/>
    <property type="match status" value="1"/>
</dbReference>
<dbReference type="GO" id="GO:0000724">
    <property type="term" value="P:double-strand break repair via homologous recombination"/>
    <property type="evidence" value="ECO:0007669"/>
    <property type="project" value="TreeGrafter"/>
</dbReference>
<feature type="coiled-coil region" evidence="10">
    <location>
        <begin position="825"/>
        <end position="870"/>
    </location>
</feature>